<gene>
    <name evidence="2" type="ORF">SPPG_04431</name>
</gene>
<dbReference type="GeneID" id="27687878"/>
<dbReference type="Pfam" id="PF00657">
    <property type="entry name" value="Lipase_GDSL"/>
    <property type="match status" value="1"/>
</dbReference>
<dbReference type="OrthoDB" id="10265800at2759"/>
<dbReference type="GO" id="GO:0004620">
    <property type="term" value="F:phospholipase activity"/>
    <property type="evidence" value="ECO:0007669"/>
    <property type="project" value="InterPro"/>
</dbReference>
<dbReference type="Gene3D" id="3.40.50.1110">
    <property type="entry name" value="SGNH hydrolase"/>
    <property type="match status" value="1"/>
</dbReference>
<accession>A0A0L0HGV4</accession>
<feature type="region of interest" description="Disordered" evidence="1">
    <location>
        <begin position="76"/>
        <end position="118"/>
    </location>
</feature>
<feature type="region of interest" description="Disordered" evidence="1">
    <location>
        <begin position="1"/>
        <end position="55"/>
    </location>
</feature>
<dbReference type="Proteomes" id="UP000053201">
    <property type="component" value="Unassembled WGS sequence"/>
</dbReference>
<dbReference type="VEuPathDB" id="FungiDB:SPPG_04431"/>
<dbReference type="eggNOG" id="KOG3670">
    <property type="taxonomic scope" value="Eukaryota"/>
</dbReference>
<proteinExistence type="predicted"/>
<dbReference type="SUPFAM" id="SSF52266">
    <property type="entry name" value="SGNH hydrolase"/>
    <property type="match status" value="1"/>
</dbReference>
<organism evidence="2 3">
    <name type="scientific">Spizellomyces punctatus (strain DAOM BR117)</name>
    <dbReference type="NCBI Taxonomy" id="645134"/>
    <lineage>
        <taxon>Eukaryota</taxon>
        <taxon>Fungi</taxon>
        <taxon>Fungi incertae sedis</taxon>
        <taxon>Chytridiomycota</taxon>
        <taxon>Chytridiomycota incertae sedis</taxon>
        <taxon>Chytridiomycetes</taxon>
        <taxon>Spizellomycetales</taxon>
        <taxon>Spizellomycetaceae</taxon>
        <taxon>Spizellomyces</taxon>
    </lineage>
</organism>
<dbReference type="EMBL" id="KQ257456">
    <property type="protein sequence ID" value="KND00090.1"/>
    <property type="molecule type" value="Genomic_DNA"/>
</dbReference>
<dbReference type="AlphaFoldDB" id="A0A0L0HGV4"/>
<reference evidence="2 3" key="1">
    <citation type="submission" date="2009-08" db="EMBL/GenBank/DDBJ databases">
        <title>The Genome Sequence of Spizellomyces punctatus strain DAOM BR117.</title>
        <authorList>
            <consortium name="The Broad Institute Genome Sequencing Platform"/>
            <person name="Russ C."/>
            <person name="Cuomo C."/>
            <person name="Shea T."/>
            <person name="Young S.K."/>
            <person name="Zeng Q."/>
            <person name="Koehrsen M."/>
            <person name="Haas B."/>
            <person name="Borodovsky M."/>
            <person name="Guigo R."/>
            <person name="Alvarado L."/>
            <person name="Berlin A."/>
            <person name="Bochicchio J."/>
            <person name="Borenstein D."/>
            <person name="Chapman S."/>
            <person name="Chen Z."/>
            <person name="Engels R."/>
            <person name="Freedman E."/>
            <person name="Gellesch M."/>
            <person name="Goldberg J."/>
            <person name="Griggs A."/>
            <person name="Gujja S."/>
            <person name="Heiman D."/>
            <person name="Hepburn T."/>
            <person name="Howarth C."/>
            <person name="Jen D."/>
            <person name="Larson L."/>
            <person name="Lewis B."/>
            <person name="Mehta T."/>
            <person name="Park D."/>
            <person name="Pearson M."/>
            <person name="Roberts A."/>
            <person name="Saif S."/>
            <person name="Shenoy N."/>
            <person name="Sisk P."/>
            <person name="Stolte C."/>
            <person name="Sykes S."/>
            <person name="Thomson T."/>
            <person name="Walk T."/>
            <person name="White J."/>
            <person name="Yandava C."/>
            <person name="Burger G."/>
            <person name="Gray M.W."/>
            <person name="Holland P.W.H."/>
            <person name="King N."/>
            <person name="Lang F.B.F."/>
            <person name="Roger A.J."/>
            <person name="Ruiz-Trillo I."/>
            <person name="Lander E."/>
            <person name="Nusbaum C."/>
        </authorList>
    </citation>
    <scope>NUCLEOTIDE SEQUENCE [LARGE SCALE GENOMIC DNA]</scope>
    <source>
        <strain evidence="2 3">DAOM BR117</strain>
    </source>
</reference>
<keyword evidence="3" id="KW-1185">Reference proteome</keyword>
<dbReference type="PANTHER" id="PTHR21325:SF31">
    <property type="entry name" value="GH22081P-RELATED"/>
    <property type="match status" value="1"/>
</dbReference>
<dbReference type="InParanoid" id="A0A0L0HGV4"/>
<dbReference type="InterPro" id="IPR001087">
    <property type="entry name" value="GDSL"/>
</dbReference>
<dbReference type="InterPro" id="IPR036514">
    <property type="entry name" value="SGNH_hydro_sf"/>
</dbReference>
<evidence type="ECO:0000256" key="1">
    <source>
        <dbReference type="SAM" id="MobiDB-lite"/>
    </source>
</evidence>
<evidence type="ECO:0000313" key="2">
    <source>
        <dbReference type="EMBL" id="KND00090.1"/>
    </source>
</evidence>
<dbReference type="RefSeq" id="XP_016608129.1">
    <property type="nucleotide sequence ID" value="XM_016752667.1"/>
</dbReference>
<dbReference type="InterPro" id="IPR038885">
    <property type="entry name" value="PLB1"/>
</dbReference>
<protein>
    <submittedName>
        <fullName evidence="2">Uncharacterized protein</fullName>
    </submittedName>
</protein>
<dbReference type="STRING" id="645134.A0A0L0HGV4"/>
<dbReference type="GO" id="GO:0006644">
    <property type="term" value="P:phospholipid metabolic process"/>
    <property type="evidence" value="ECO:0007669"/>
    <property type="project" value="TreeGrafter"/>
</dbReference>
<dbReference type="PANTHER" id="PTHR21325">
    <property type="entry name" value="PHOSPHOLIPASE B, PLB1"/>
    <property type="match status" value="1"/>
</dbReference>
<sequence>MTRPDSTYTLPPRPPKALLAGTKQPSLQNQPHSQHHTQFNTATLDSSMPPRTLDKVLDQLHPFGFPSWMDNDKLQLPLANTQSPPPKPPRKTLNPDVAPSAEPTQQPRAVPPPKPARHRTVQSIAAAAAHALKDGVMRPTSLVVQTQAKSPVLPVPDTRPQTWYTTSRESAARTSTLWSALGFNKSPSSSSLSLQCTSPTFKTPTSATLHPQDIQLLISLGDSLMTGLCLDDPSHTPVLNLSKQTNKHLAWLLSGEQRHKTCIAGSHPSVISVGKLLKTFSPNLVGLSQTKTRCGARHDGGWNFARSGTTARDVRDQVVDLISKLNKPEATSMKNAWKMVFVWVGANDVLLDWSGDLKAEADQRVCQPLVEALQLLRSCVDKCFVCLLTIPDVSGILGPESSNADILLCRRKCQAVNNSIRRVVHDYDWSPVTQFKVTIQPTIEEPIDQHVYKRFLASAADGAHPNWRAHQGFAKCVWNNLFKSEEDKLIGFEDVVKAEWVWPGEGVYFA</sequence>
<feature type="compositionally biased region" description="Polar residues" evidence="1">
    <location>
        <begin position="23"/>
        <end position="46"/>
    </location>
</feature>
<name>A0A0L0HGV4_SPIPD</name>
<evidence type="ECO:0000313" key="3">
    <source>
        <dbReference type="Proteomes" id="UP000053201"/>
    </source>
</evidence>